<evidence type="ECO:0000256" key="1">
    <source>
        <dbReference type="SAM" id="MobiDB-lite"/>
    </source>
</evidence>
<organism evidence="2">
    <name type="scientific">Streptomyces aureus</name>
    <dbReference type="NCBI Taxonomy" id="193461"/>
    <lineage>
        <taxon>Bacteria</taxon>
        <taxon>Bacillati</taxon>
        <taxon>Actinomycetota</taxon>
        <taxon>Actinomycetes</taxon>
        <taxon>Kitasatosporales</taxon>
        <taxon>Streptomycetaceae</taxon>
        <taxon>Streptomyces</taxon>
    </lineage>
</organism>
<reference evidence="2" key="1">
    <citation type="journal article" date="2014" name="ChemBioChem">
        <title>Biosynthesis of colabomycin E, a new manumycin-family metabolite, involves an unusual chain-length factor.</title>
        <authorList>
            <person name="Petrickova K."/>
            <person name="Pospisil S."/>
            <person name="Kuzma M."/>
            <person name="Tylova T."/>
            <person name="Jagr M."/>
            <person name="Tomek P."/>
            <person name="Chronakova A."/>
            <person name="Brabcova E."/>
            <person name="Andera L."/>
            <person name="Kristufek V."/>
            <person name="Petricek M."/>
        </authorList>
    </citation>
    <scope>NUCLEOTIDE SEQUENCE</scope>
    <source>
        <strain evidence="2">SOK1/5-04</strain>
    </source>
</reference>
<sequence length="300" mass="32796">MSSGRAASLFWWASQHVVRRCPARDITEDTMTTTSGHASSDLPGKPPVVDLATWQAAREKLLVREKAHTHEGDAIAAARRRLPMVELDGTVEVVGPDGPVPFLDLFQGRDELVVYQHMWYDGAPHQGQCEGCTTTAWHVKDAVYLNARGVSFAVLTSGPWDEVAPYVEFMGYTQPWYSVRGVEAPVGGGMGHLACFLRDGDRVFLTYSTTGRGNEPVNGSLSLLDMTPYGRGEAWEDNPEGRSVIGDVREGHPSVGGQACWYWRADADGVADWGPTSRPVPQWTRPGATPVNTLGRQGHH</sequence>
<dbReference type="Pfam" id="PF05988">
    <property type="entry name" value="DUF899"/>
    <property type="match status" value="1"/>
</dbReference>
<name>A0A088DA90_9ACTN</name>
<feature type="compositionally biased region" description="Polar residues" evidence="1">
    <location>
        <begin position="290"/>
        <end position="300"/>
    </location>
</feature>
<feature type="region of interest" description="Disordered" evidence="1">
    <location>
        <begin position="276"/>
        <end position="300"/>
    </location>
</feature>
<proteinExistence type="predicted"/>
<evidence type="ECO:0008006" key="3">
    <source>
        <dbReference type="Google" id="ProtNLM"/>
    </source>
</evidence>
<dbReference type="EMBL" id="KF850685">
    <property type="protein sequence ID" value="AIL50162.1"/>
    <property type="molecule type" value="Genomic_DNA"/>
</dbReference>
<evidence type="ECO:0000313" key="2">
    <source>
        <dbReference type="EMBL" id="AIL50162.1"/>
    </source>
</evidence>
<protein>
    <recommendedName>
        <fullName evidence="3">DUF899 domain-containing protein</fullName>
    </recommendedName>
</protein>
<dbReference type="InterPro" id="IPR010296">
    <property type="entry name" value="DUF899_thioredox"/>
</dbReference>
<dbReference type="AlphaFoldDB" id="A0A088DA90"/>
<accession>A0A088DA90</accession>
<gene>
    <name evidence="2" type="primary">colH1</name>
</gene>